<dbReference type="PANTHER" id="PTHR33154:SF33">
    <property type="entry name" value="TRANSCRIPTIONAL REPRESSOR SDPR"/>
    <property type="match status" value="1"/>
</dbReference>
<feature type="region of interest" description="Disordered" evidence="4">
    <location>
        <begin position="137"/>
        <end position="156"/>
    </location>
</feature>
<keyword evidence="3" id="KW-0804">Transcription</keyword>
<evidence type="ECO:0000256" key="2">
    <source>
        <dbReference type="ARBA" id="ARBA00023125"/>
    </source>
</evidence>
<sequence>MYVAGFYRLPIAEGQLDTVVCTSGGETRNRSVTLLFVDEIAGAIADPVRRRILELLRERRLTAGRIAEQFELSRPAISRHLRVLRESGLVRDTVVGRERRYELDPTRFGDLTRWLAQFDQAERWERRLDALETEVHRTRRERRTGGSPNSFEERTA</sequence>
<name>A0A1H6UTQ4_9ACTN</name>
<dbReference type="Proteomes" id="UP000198707">
    <property type="component" value="Unassembled WGS sequence"/>
</dbReference>
<dbReference type="PANTHER" id="PTHR33154">
    <property type="entry name" value="TRANSCRIPTIONAL REGULATOR, ARSR FAMILY"/>
    <property type="match status" value="1"/>
</dbReference>
<keyword evidence="1" id="KW-0805">Transcription regulation</keyword>
<dbReference type="STRING" id="1144548.SAMN05443287_102365"/>
<dbReference type="EMBL" id="FNYV01000002">
    <property type="protein sequence ID" value="SEI95076.1"/>
    <property type="molecule type" value="Genomic_DNA"/>
</dbReference>
<reference evidence="7" key="1">
    <citation type="submission" date="2016-10" db="EMBL/GenBank/DDBJ databases">
        <authorList>
            <person name="Varghese N."/>
            <person name="Submissions S."/>
        </authorList>
    </citation>
    <scope>NUCLEOTIDE SEQUENCE [LARGE SCALE GENOMIC DNA]</scope>
    <source>
        <strain evidence="7">CGMCC 4.7038</strain>
    </source>
</reference>
<dbReference type="GO" id="GO:0003700">
    <property type="term" value="F:DNA-binding transcription factor activity"/>
    <property type="evidence" value="ECO:0007669"/>
    <property type="project" value="InterPro"/>
</dbReference>
<accession>A0A1H6UTQ4</accession>
<dbReference type="PRINTS" id="PR00778">
    <property type="entry name" value="HTHARSR"/>
</dbReference>
<evidence type="ECO:0000256" key="4">
    <source>
        <dbReference type="SAM" id="MobiDB-lite"/>
    </source>
</evidence>
<protein>
    <submittedName>
        <fullName evidence="6">DNA-binding transcriptional regulator, ArsR family</fullName>
    </submittedName>
</protein>
<dbReference type="NCBIfam" id="NF033788">
    <property type="entry name" value="HTH_metalloreg"/>
    <property type="match status" value="1"/>
</dbReference>
<evidence type="ECO:0000259" key="5">
    <source>
        <dbReference type="PROSITE" id="PS50987"/>
    </source>
</evidence>
<feature type="domain" description="HTH arsR-type" evidence="5">
    <location>
        <begin position="29"/>
        <end position="123"/>
    </location>
</feature>
<dbReference type="SMART" id="SM00418">
    <property type="entry name" value="HTH_ARSR"/>
    <property type="match status" value="1"/>
</dbReference>
<dbReference type="PROSITE" id="PS50987">
    <property type="entry name" value="HTH_ARSR_2"/>
    <property type="match status" value="1"/>
</dbReference>
<dbReference type="SUPFAM" id="SSF46785">
    <property type="entry name" value="Winged helix' DNA-binding domain"/>
    <property type="match status" value="1"/>
</dbReference>
<evidence type="ECO:0000313" key="6">
    <source>
        <dbReference type="EMBL" id="SEI95076.1"/>
    </source>
</evidence>
<dbReference type="InterPro" id="IPR051081">
    <property type="entry name" value="HTH_MetalResp_TranReg"/>
</dbReference>
<evidence type="ECO:0000313" key="7">
    <source>
        <dbReference type="Proteomes" id="UP000198707"/>
    </source>
</evidence>
<gene>
    <name evidence="6" type="ORF">SAMN05443287_102365</name>
</gene>
<dbReference type="Pfam" id="PF01022">
    <property type="entry name" value="HTH_5"/>
    <property type="match status" value="1"/>
</dbReference>
<dbReference type="InterPro" id="IPR036388">
    <property type="entry name" value="WH-like_DNA-bd_sf"/>
</dbReference>
<dbReference type="AlphaFoldDB" id="A0A1H6UTQ4"/>
<proteinExistence type="predicted"/>
<dbReference type="InterPro" id="IPR011991">
    <property type="entry name" value="ArsR-like_HTH"/>
</dbReference>
<evidence type="ECO:0000256" key="3">
    <source>
        <dbReference type="ARBA" id="ARBA00023163"/>
    </source>
</evidence>
<dbReference type="GO" id="GO:0003677">
    <property type="term" value="F:DNA binding"/>
    <property type="evidence" value="ECO:0007669"/>
    <property type="project" value="UniProtKB-KW"/>
</dbReference>
<dbReference type="InterPro" id="IPR001845">
    <property type="entry name" value="HTH_ArsR_DNA-bd_dom"/>
</dbReference>
<keyword evidence="7" id="KW-1185">Reference proteome</keyword>
<dbReference type="InterPro" id="IPR036390">
    <property type="entry name" value="WH_DNA-bd_sf"/>
</dbReference>
<organism evidence="6 7">
    <name type="scientific">Micromonospora phaseoli</name>
    <dbReference type="NCBI Taxonomy" id="1144548"/>
    <lineage>
        <taxon>Bacteria</taxon>
        <taxon>Bacillati</taxon>
        <taxon>Actinomycetota</taxon>
        <taxon>Actinomycetes</taxon>
        <taxon>Micromonosporales</taxon>
        <taxon>Micromonosporaceae</taxon>
        <taxon>Micromonospora</taxon>
    </lineage>
</organism>
<dbReference type="CDD" id="cd00090">
    <property type="entry name" value="HTH_ARSR"/>
    <property type="match status" value="1"/>
</dbReference>
<dbReference type="Gene3D" id="1.10.10.10">
    <property type="entry name" value="Winged helix-like DNA-binding domain superfamily/Winged helix DNA-binding domain"/>
    <property type="match status" value="1"/>
</dbReference>
<evidence type="ECO:0000256" key="1">
    <source>
        <dbReference type="ARBA" id="ARBA00023015"/>
    </source>
</evidence>
<keyword evidence="2 6" id="KW-0238">DNA-binding</keyword>